<dbReference type="RefSeq" id="WP_379945456.1">
    <property type="nucleotide sequence ID" value="NZ_JAUFQT010000001.1"/>
</dbReference>
<dbReference type="InterPro" id="IPR006145">
    <property type="entry name" value="PsdUridine_synth_RsuA/RluA"/>
</dbReference>
<evidence type="ECO:0000256" key="3">
    <source>
        <dbReference type="RuleBase" id="RU003887"/>
    </source>
</evidence>
<proteinExistence type="inferred from homology"/>
<dbReference type="PROSITE" id="PS01149">
    <property type="entry name" value="PSI_RSU"/>
    <property type="match status" value="1"/>
</dbReference>
<dbReference type="Pfam" id="PF00849">
    <property type="entry name" value="PseudoU_synth_2"/>
    <property type="match status" value="1"/>
</dbReference>
<protein>
    <recommendedName>
        <fullName evidence="3">Pseudouridine synthase</fullName>
        <ecNumber evidence="3">5.4.99.-</ecNumber>
    </recommendedName>
</protein>
<dbReference type="Gene3D" id="3.30.70.1560">
    <property type="entry name" value="Alpha-L RNA-binding motif"/>
    <property type="match status" value="1"/>
</dbReference>
<feature type="domain" description="Pseudouridine synthase RsuA/RluA-like" evidence="5">
    <location>
        <begin position="9"/>
        <end position="157"/>
    </location>
</feature>
<dbReference type="PANTHER" id="PTHR47683:SF2">
    <property type="entry name" value="RNA-BINDING S4 DOMAIN-CONTAINING PROTEIN"/>
    <property type="match status" value="1"/>
</dbReference>
<evidence type="ECO:0000256" key="2">
    <source>
        <dbReference type="ARBA" id="ARBA00023235"/>
    </source>
</evidence>
<dbReference type="SUPFAM" id="SSF55120">
    <property type="entry name" value="Pseudouridine synthase"/>
    <property type="match status" value="1"/>
</dbReference>
<evidence type="ECO:0000259" key="5">
    <source>
        <dbReference type="Pfam" id="PF00849"/>
    </source>
</evidence>
<evidence type="ECO:0000313" key="7">
    <source>
        <dbReference type="Proteomes" id="UP001589654"/>
    </source>
</evidence>
<dbReference type="InterPro" id="IPR050343">
    <property type="entry name" value="RsuA_PseudoU_synthase"/>
</dbReference>
<accession>A0ABV5J8K7</accession>
<dbReference type="Gene3D" id="3.30.70.580">
    <property type="entry name" value="Pseudouridine synthase I, catalytic domain, N-terminal subdomain"/>
    <property type="match status" value="1"/>
</dbReference>
<dbReference type="InterPro" id="IPR042092">
    <property type="entry name" value="PsdUridine_s_RsuA/RluB/E/F_cat"/>
</dbReference>
<dbReference type="InterPro" id="IPR018496">
    <property type="entry name" value="PsdUridine_synth_RsuA/RluB_CS"/>
</dbReference>
<comment type="caution">
    <text evidence="6">The sequence shown here is derived from an EMBL/GenBank/DDBJ whole genome shotgun (WGS) entry which is preliminary data.</text>
</comment>
<dbReference type="PANTHER" id="PTHR47683">
    <property type="entry name" value="PSEUDOURIDINE SYNTHASE FAMILY PROTEIN-RELATED"/>
    <property type="match status" value="1"/>
</dbReference>
<evidence type="ECO:0000256" key="4">
    <source>
        <dbReference type="SAM" id="MobiDB-lite"/>
    </source>
</evidence>
<keyword evidence="2 3" id="KW-0413">Isomerase</keyword>
<dbReference type="InterPro" id="IPR020094">
    <property type="entry name" value="TruA/RsuA/RluB/E/F_N"/>
</dbReference>
<feature type="region of interest" description="Disordered" evidence="4">
    <location>
        <begin position="202"/>
        <end position="221"/>
    </location>
</feature>
<name>A0ABV5J8K7_9BACT</name>
<evidence type="ECO:0000256" key="1">
    <source>
        <dbReference type="ARBA" id="ARBA00008348"/>
    </source>
</evidence>
<dbReference type="InterPro" id="IPR000748">
    <property type="entry name" value="PsdUridine_synth_RsuA/RluB/E/F"/>
</dbReference>
<sequence length="221" mass="25346">MTIPAMPRYFVIYKPYGVLSQFSGEQDTLKDVGDFPPEVYPVGRLDKDSEGLLLVTDDKPLNHYLLNPRFAHKRTYLAQVEGIPDSEALRSLEKGVDIKVGKEVYHTQPAHAKLKKNAPLLPERDPPIRYRKTVPDSWLELTLAEGKNRQVRKMTAAVGFPTLRLVRWSMEGLNIDGFEVGEIREYRQEEIYHLLKVNPKKLGGNGRSSKAKPPRNKRKKW</sequence>
<dbReference type="InterPro" id="IPR020103">
    <property type="entry name" value="PsdUridine_synth_cat_dom_sf"/>
</dbReference>
<organism evidence="6 7">
    <name type="scientific">Echinicola jeungdonensis</name>
    <dbReference type="NCBI Taxonomy" id="709343"/>
    <lineage>
        <taxon>Bacteria</taxon>
        <taxon>Pseudomonadati</taxon>
        <taxon>Bacteroidota</taxon>
        <taxon>Cytophagia</taxon>
        <taxon>Cytophagales</taxon>
        <taxon>Cyclobacteriaceae</taxon>
        <taxon>Echinicola</taxon>
    </lineage>
</organism>
<dbReference type="Proteomes" id="UP001589654">
    <property type="component" value="Unassembled WGS sequence"/>
</dbReference>
<evidence type="ECO:0000313" key="6">
    <source>
        <dbReference type="EMBL" id="MFB9213165.1"/>
    </source>
</evidence>
<feature type="compositionally biased region" description="Basic residues" evidence="4">
    <location>
        <begin position="209"/>
        <end position="221"/>
    </location>
</feature>
<dbReference type="EC" id="5.4.99.-" evidence="3"/>
<gene>
    <name evidence="6" type="ORF">ACFFUR_15210</name>
</gene>
<dbReference type="EMBL" id="JBHMEW010000066">
    <property type="protein sequence ID" value="MFB9213165.1"/>
    <property type="molecule type" value="Genomic_DNA"/>
</dbReference>
<reference evidence="6 7" key="1">
    <citation type="submission" date="2024-09" db="EMBL/GenBank/DDBJ databases">
        <authorList>
            <person name="Sun Q."/>
            <person name="Mori K."/>
        </authorList>
    </citation>
    <scope>NUCLEOTIDE SEQUENCE [LARGE SCALE GENOMIC DNA]</scope>
    <source>
        <strain evidence="6 7">CECT 7682</strain>
    </source>
</reference>
<comment type="similarity">
    <text evidence="1 3">Belongs to the pseudouridine synthase RsuA family.</text>
</comment>
<keyword evidence="7" id="KW-1185">Reference proteome</keyword>
<dbReference type="NCBIfam" id="TIGR00093">
    <property type="entry name" value="pseudouridine synthase"/>
    <property type="match status" value="1"/>
</dbReference>